<evidence type="ECO:0000259" key="2">
    <source>
        <dbReference type="Pfam" id="PF05970"/>
    </source>
</evidence>
<dbReference type="Pfam" id="PF21530">
    <property type="entry name" value="Pif1_2B_dom"/>
    <property type="match status" value="1"/>
</dbReference>
<gene>
    <name evidence="5" type="primary">pif1_75</name>
    <name evidence="5" type="ORF">Zm00014a_033657</name>
</gene>
<dbReference type="InterPro" id="IPR025476">
    <property type="entry name" value="Helitron_helicase-like"/>
</dbReference>
<dbReference type="ExpressionAtlas" id="A0A3L6D7H6">
    <property type="expression patterns" value="baseline and differential"/>
</dbReference>
<dbReference type="Proteomes" id="UP000251960">
    <property type="component" value="Unassembled WGS sequence"/>
</dbReference>
<keyword evidence="1" id="KW-0227">DNA damage</keyword>
<comment type="catalytic activity">
    <reaction evidence="1">
        <text>ATP + H2O = ADP + phosphate + H(+)</text>
        <dbReference type="Rhea" id="RHEA:13065"/>
        <dbReference type="ChEBI" id="CHEBI:15377"/>
        <dbReference type="ChEBI" id="CHEBI:15378"/>
        <dbReference type="ChEBI" id="CHEBI:30616"/>
        <dbReference type="ChEBI" id="CHEBI:43474"/>
        <dbReference type="ChEBI" id="CHEBI:456216"/>
        <dbReference type="EC" id="5.6.2.3"/>
    </reaction>
</comment>
<dbReference type="GO" id="GO:0006310">
    <property type="term" value="P:DNA recombination"/>
    <property type="evidence" value="ECO:0007669"/>
    <property type="project" value="UniProtKB-KW"/>
</dbReference>
<proteinExistence type="inferred from homology"/>
<accession>A0A3L6D7H6</accession>
<dbReference type="Pfam" id="PF05970">
    <property type="entry name" value="PIF1"/>
    <property type="match status" value="1"/>
</dbReference>
<comment type="similarity">
    <text evidence="1">Belongs to the helicase family.</text>
</comment>
<evidence type="ECO:0000259" key="3">
    <source>
        <dbReference type="Pfam" id="PF14214"/>
    </source>
</evidence>
<dbReference type="InterPro" id="IPR027417">
    <property type="entry name" value="P-loop_NTPase"/>
</dbReference>
<feature type="domain" description="DNA helicase Pif1-like 2B" evidence="4">
    <location>
        <begin position="1228"/>
        <end position="1274"/>
    </location>
</feature>
<keyword evidence="1" id="KW-0067">ATP-binding</keyword>
<reference evidence="5 6" key="1">
    <citation type="journal article" date="2018" name="Nat. Genet.">
        <title>Extensive intraspecific gene order and gene structural variations between Mo17 and other maize genomes.</title>
        <authorList>
            <person name="Sun S."/>
            <person name="Zhou Y."/>
            <person name="Chen J."/>
            <person name="Shi J."/>
            <person name="Zhao H."/>
            <person name="Zhao H."/>
            <person name="Song W."/>
            <person name="Zhang M."/>
            <person name="Cui Y."/>
            <person name="Dong X."/>
            <person name="Liu H."/>
            <person name="Ma X."/>
            <person name="Jiao Y."/>
            <person name="Wang B."/>
            <person name="Wei X."/>
            <person name="Stein J.C."/>
            <person name="Glaubitz J.C."/>
            <person name="Lu F."/>
            <person name="Yu G."/>
            <person name="Liang C."/>
            <person name="Fengler K."/>
            <person name="Li B."/>
            <person name="Rafalski A."/>
            <person name="Schnable P.S."/>
            <person name="Ware D.H."/>
            <person name="Buckler E.S."/>
            <person name="Lai J."/>
        </authorList>
    </citation>
    <scope>NUCLEOTIDE SEQUENCE [LARGE SCALE GENOMIC DNA]</scope>
    <source>
        <strain evidence="6">cv. Missouri 17</strain>
        <tissue evidence="5">Seedling</tissue>
    </source>
</reference>
<protein>
    <recommendedName>
        <fullName evidence="1">ATP-dependent DNA helicase</fullName>
        <ecNumber evidence="1">5.6.2.3</ecNumber>
    </recommendedName>
</protein>
<sequence length="1995" mass="228924">MTEGADVGMQHQTTLNVTTNDGESGEDINIDDTQDAFAVTPDVPDPYDKVYSNIPKETHLLNAVADCDYCKAKKFQYEPPGFCCRNGQIDLAPFETPSQLRRLWECADADARHFRDNIRFFNGHFSFTSLYCCLDSMTTNMDCGIYTFRAHGMMYHNLRSFGREVGAEHKHLELYFYDDDPSLEHRYRKCRQEQLEKDKAVIKQLVEILKGNPYSEHLRSMGHVDNIEDYHIALNLDQTLNQKLYNVPITSEVAAVWIEGSERRGQFSNSVMLHGKDRSSHSIRSYHGCYDALSYPLFFPKGELGWHANIPKSNVSMDEVDAYRDQHRRSDANNDDTERPSHLCVSVRDYYCYRFQIRPSIFNPILHGKRLFQQFAVDTYIKIESSRLDFIRKNQDRLRADLYKGLVDSLHEGENRADKIGKRTVLSTSFIGGPRDMRRRYMDAMALVWKFGKPDIFLTMTCNPNWDEITRELLPMQSPQDRPDLVVRIFHAKLEELKKRLTKHDILGKIRAYVYVVEFQKRGLPHVHFLLIMQRKYKLTCPDQYDLLISAEIPDKKKYPELYKMVIKHMMHGPCGLLNPKCPCTKGRASCKNHYPRAFSNATSQGKDSYPIYRRRDDGCKETVRGCELDNRWVVPYNPYLLRLFNCHINVEACGSIKAVKYLFKYIYKGHDRASVAVTDANKADGDVDEIKQYRDARWVTPPEALWRIFSFDLSQNSPPVMQLQLHLENMHMVSFHERAKVNHVVQRPGADRSMLTAYFEENRLHEEARGILYRDFPEWYTLQQGKVWQRRKRNTGGQAAQMRGLLEADDTIDECLNEAAIYQMPSALRRLFATILVYCEPNDVAELWQRHLDSMSEDYHRSTQSKTHVQQMVLIDIRNILQSMGKDIKTFPLPAIIDKYDDSHGTDREIYEEESIEPTAEDVAMKETLNEEQRSAYDKILSVVDTNNGGVFFVDGPGGTGKTYLYKALLAALRSQDKIAVAIATSGVAASILPGGRTAHSRFKIPLTIDDGAVCSFTKQSGTAKLLQKASLIIWDEASMTKRQAIEALDNIMRDIMGRPELPFGGRTVVFGGDFRQVLPVVRKGSRAQIVAASLRSSYLWESMCHLKLVQNMRAQSDPWFAEYLLRVGGGTEEANNDGDVRLPDEVCVPYTGNDRDLDRLIDDIYPNLNENMSNTSYITSRAILSTRNDWVDMINMRMIDRFQGEQMMYHSFDTAVDDPNNYYPSEFLNTLTPNGLPPHVLKLKVGCPIMLLRNIDPANGLCNGTRLVVRGFQKNSIDAEIVLGQHAGMRIFLPRIPLCPSDDEMFPFQFKRKQFPIRLSFAMTVNKAQGQTIPNVDQITMDIVVEEGNVDVGNTAEPSYEVVARSGCSAQLSTKDTDEHELAIESEDSKVSVGNAAKQSHDVVGVGIDCIFNHAKVSTEADLGPQPDVIHLTSLNVPNESSQISSDADMVEQNKQDALDTLIRISQHKKPKKLNVARVVSEDYKCTPEDVQLIEYIKTLPGKQVVVDIDSAWLNRNDMECLFHGDIQLSGEALSAYIHCIRDEEHLLHREGGKVFLENTFISSLLKRDGDPKMLLNCVHSNEYRKFSLVPGSSECKKSELKGLERQIKLAAEHKELYQGKWSNLDVASWPVIEKITTQMQTDGVSCGLWMINYMEYWTGSSLSDNVTQDDITMFRFKLPAILWDSRLNTKKGHQNLDHNVDEDGHSSSDVQIIDTPLTSTNTQELMFVLCTYIMGIDNAKYLKKHWIQSTKPYPISLSLQKLKDILDVNKPMDTDCFNMAVRMIACNDALFLLEDKYHYMDLQFCSITKFGRDPRLRAKPDINMLAKLLECWPDMEYDVSDCKQILLPFSFMGHFTFYVLNMDTRSIYIMDSMPIPSWFKGDHPSMHYIHNIHYIANNMNAAMELANPTWKDDIYMWRRIVPTWVQRTLNWDLSGFLVINFMHDWNGIRLPCICTNGNDLRTKFLVELLKYKDNESKDNIPEEIQEIIRHIR</sequence>
<dbReference type="InterPro" id="IPR010285">
    <property type="entry name" value="DNA_helicase_pif1-like_DEAD"/>
</dbReference>
<dbReference type="GO" id="GO:0016887">
    <property type="term" value="F:ATP hydrolysis activity"/>
    <property type="evidence" value="ECO:0007669"/>
    <property type="project" value="RHEA"/>
</dbReference>
<dbReference type="Pfam" id="PF14214">
    <property type="entry name" value="Helitron_like_N"/>
    <property type="match status" value="1"/>
</dbReference>
<dbReference type="EC" id="5.6.2.3" evidence="1"/>
<dbReference type="InterPro" id="IPR038765">
    <property type="entry name" value="Papain-like_cys_pep_sf"/>
</dbReference>
<keyword evidence="1 5" id="KW-0347">Helicase</keyword>
<keyword evidence="1" id="KW-0233">DNA recombination</keyword>
<dbReference type="EMBL" id="NCVQ01000194">
    <property type="protein sequence ID" value="PWZ04499.1"/>
    <property type="molecule type" value="Genomic_DNA"/>
</dbReference>
<comment type="cofactor">
    <cofactor evidence="1">
        <name>Mg(2+)</name>
        <dbReference type="ChEBI" id="CHEBI:18420"/>
    </cofactor>
</comment>
<dbReference type="GO" id="GO:0006281">
    <property type="term" value="P:DNA repair"/>
    <property type="evidence" value="ECO:0007669"/>
    <property type="project" value="UniProtKB-KW"/>
</dbReference>
<dbReference type="Gene3D" id="3.40.50.300">
    <property type="entry name" value="P-loop containing nucleotide triphosphate hydrolases"/>
    <property type="match status" value="1"/>
</dbReference>
<dbReference type="SUPFAM" id="SSF52540">
    <property type="entry name" value="P-loop containing nucleoside triphosphate hydrolases"/>
    <property type="match status" value="2"/>
</dbReference>
<keyword evidence="1" id="KW-0378">Hydrolase</keyword>
<keyword evidence="1" id="KW-0547">Nucleotide-binding</keyword>
<feature type="domain" description="DNA helicase Pif1-like DEAD-box helicase" evidence="2">
    <location>
        <begin position="930"/>
        <end position="1138"/>
    </location>
</feature>
<comment type="caution">
    <text evidence="5">The sequence shown here is derived from an EMBL/GenBank/DDBJ whole genome shotgun (WGS) entry which is preliminary data.</text>
</comment>
<dbReference type="SUPFAM" id="SSF54001">
    <property type="entry name" value="Cysteine proteinases"/>
    <property type="match status" value="1"/>
</dbReference>
<dbReference type="GO" id="GO:0000723">
    <property type="term" value="P:telomere maintenance"/>
    <property type="evidence" value="ECO:0007669"/>
    <property type="project" value="InterPro"/>
</dbReference>
<name>A0A3L6D7H6_MAIZE</name>
<dbReference type="GO" id="GO:0043139">
    <property type="term" value="F:5'-3' DNA helicase activity"/>
    <property type="evidence" value="ECO:0007669"/>
    <property type="project" value="UniProtKB-EC"/>
</dbReference>
<dbReference type="PANTHER" id="PTHR10492:SF92">
    <property type="entry name" value="ATP-DEPENDENT DNA HELICASE"/>
    <property type="match status" value="1"/>
</dbReference>
<dbReference type="GO" id="GO:0005524">
    <property type="term" value="F:ATP binding"/>
    <property type="evidence" value="ECO:0007669"/>
    <property type="project" value="UniProtKB-KW"/>
</dbReference>
<organism evidence="5 6">
    <name type="scientific">Zea mays</name>
    <name type="common">Maize</name>
    <dbReference type="NCBI Taxonomy" id="4577"/>
    <lineage>
        <taxon>Eukaryota</taxon>
        <taxon>Viridiplantae</taxon>
        <taxon>Streptophyta</taxon>
        <taxon>Embryophyta</taxon>
        <taxon>Tracheophyta</taxon>
        <taxon>Spermatophyta</taxon>
        <taxon>Magnoliopsida</taxon>
        <taxon>Liliopsida</taxon>
        <taxon>Poales</taxon>
        <taxon>Poaceae</taxon>
        <taxon>PACMAD clade</taxon>
        <taxon>Panicoideae</taxon>
        <taxon>Andropogonodae</taxon>
        <taxon>Andropogoneae</taxon>
        <taxon>Tripsacinae</taxon>
        <taxon>Zea</taxon>
    </lineage>
</organism>
<evidence type="ECO:0000313" key="6">
    <source>
        <dbReference type="Proteomes" id="UP000251960"/>
    </source>
</evidence>
<feature type="domain" description="Helitron helicase-like" evidence="3">
    <location>
        <begin position="350"/>
        <end position="531"/>
    </location>
</feature>
<dbReference type="PANTHER" id="PTHR10492">
    <property type="match status" value="1"/>
</dbReference>
<keyword evidence="1" id="KW-0234">DNA repair</keyword>
<dbReference type="InterPro" id="IPR049163">
    <property type="entry name" value="Pif1-like_2B_dom"/>
</dbReference>
<evidence type="ECO:0000259" key="4">
    <source>
        <dbReference type="Pfam" id="PF21530"/>
    </source>
</evidence>
<evidence type="ECO:0000313" key="5">
    <source>
        <dbReference type="EMBL" id="PWZ04499.1"/>
    </source>
</evidence>
<dbReference type="Gene3D" id="3.40.395.10">
    <property type="entry name" value="Adenoviral Proteinase, Chain A"/>
    <property type="match status" value="1"/>
</dbReference>
<evidence type="ECO:0000256" key="1">
    <source>
        <dbReference type="RuleBase" id="RU363044"/>
    </source>
</evidence>